<keyword evidence="3 6" id="KW-1133">Transmembrane helix</keyword>
<dbReference type="AlphaFoldDB" id="A0A672MC30"/>
<evidence type="ECO:0000256" key="6">
    <source>
        <dbReference type="SAM" id="Phobius"/>
    </source>
</evidence>
<feature type="compositionally biased region" description="Polar residues" evidence="5">
    <location>
        <begin position="536"/>
        <end position="564"/>
    </location>
</feature>
<accession>A0A672MC30</accession>
<dbReference type="GO" id="GO:0016020">
    <property type="term" value="C:membrane"/>
    <property type="evidence" value="ECO:0007669"/>
    <property type="project" value="UniProtKB-SubCell"/>
</dbReference>
<dbReference type="InParanoid" id="A0A672MC30"/>
<dbReference type="InterPro" id="IPR036259">
    <property type="entry name" value="MFS_trans_sf"/>
</dbReference>
<comment type="subcellular location">
    <subcellularLocation>
        <location evidence="1">Membrane</location>
        <topology evidence="1">Multi-pass membrane protein</topology>
    </subcellularLocation>
</comment>
<sequence>MFSTLRFFEGFCLAGITLSLYALTNNLSCKCHVTNYSRAAGQLHHDNTRIKVYLFSFIRIFPESLRWLLATQQYNRSKWIMERVAKKNNINLEEDAEELMTELNQALPKQAKKTCIVKMVGTRNLWKNIVVLYDSGTLNSNFSMAFSIIGMFSSHAVSNLSIFFCAEITPTVIRGGGLGLVLASAGFGMLTAPIMELHNQKGYFLHHIIFACCTLICIICILLLPETRNRPLPETLADGESYTRQPLLPPRKPGEQRLLLTKSESREYARVGDTPLHEAAATAISTMDSTASSAIDLQMLIDAPGQAEIFSMKSLTSTQEPAEIQQEYPRSHPLLASIPNTSTPIAINYIQTPKPESPAVLPPSTVETPLITDPSLESPTSSDLQTPSLLDIGTPAAEFPLTVANDFNILTEVGSAGPTQTFPLCASTGQSPTPPLNNIPPSSSIDSPVHLVTEILPSSPTELSLPPISDQSGQVNAIPVQSFSSPIDPGTPLLHLVAQPAINSIESGPPSPAVLEPTLSNSTTPLATVGSAAPHATTTDSVTESSHPLMTNLTVSSPIDSGTASDVDLPITETNTANGETSS</sequence>
<proteinExistence type="predicted"/>
<organism evidence="7 8">
    <name type="scientific">Sinocyclocheilus grahami</name>
    <name type="common">Dianchi golden-line fish</name>
    <name type="synonym">Barbus grahami</name>
    <dbReference type="NCBI Taxonomy" id="75366"/>
    <lineage>
        <taxon>Eukaryota</taxon>
        <taxon>Metazoa</taxon>
        <taxon>Chordata</taxon>
        <taxon>Craniata</taxon>
        <taxon>Vertebrata</taxon>
        <taxon>Euteleostomi</taxon>
        <taxon>Actinopterygii</taxon>
        <taxon>Neopterygii</taxon>
        <taxon>Teleostei</taxon>
        <taxon>Ostariophysi</taxon>
        <taxon>Cypriniformes</taxon>
        <taxon>Cyprinidae</taxon>
        <taxon>Cyprininae</taxon>
        <taxon>Sinocyclocheilus</taxon>
    </lineage>
</organism>
<feature type="transmembrane region" description="Helical" evidence="6">
    <location>
        <begin position="178"/>
        <end position="197"/>
    </location>
</feature>
<name>A0A672MC30_SINGR</name>
<dbReference type="Gene3D" id="1.20.1250.20">
    <property type="entry name" value="MFS general substrate transporter like domains"/>
    <property type="match status" value="1"/>
</dbReference>
<dbReference type="Proteomes" id="UP000472262">
    <property type="component" value="Unassembled WGS sequence"/>
</dbReference>
<evidence type="ECO:0000256" key="5">
    <source>
        <dbReference type="SAM" id="MobiDB-lite"/>
    </source>
</evidence>
<keyword evidence="8" id="KW-1185">Reference proteome</keyword>
<evidence type="ECO:0000256" key="1">
    <source>
        <dbReference type="ARBA" id="ARBA00004141"/>
    </source>
</evidence>
<feature type="compositionally biased region" description="Polar residues" evidence="5">
    <location>
        <begin position="572"/>
        <end position="583"/>
    </location>
</feature>
<feature type="region of interest" description="Disordered" evidence="5">
    <location>
        <begin position="356"/>
        <end position="384"/>
    </location>
</feature>
<evidence type="ECO:0000256" key="4">
    <source>
        <dbReference type="ARBA" id="ARBA00023136"/>
    </source>
</evidence>
<evidence type="ECO:0000256" key="2">
    <source>
        <dbReference type="ARBA" id="ARBA00022692"/>
    </source>
</evidence>
<gene>
    <name evidence="7" type="primary">LOC107573857</name>
</gene>
<feature type="transmembrane region" description="Helical" evidence="6">
    <location>
        <begin position="203"/>
        <end position="224"/>
    </location>
</feature>
<reference evidence="7" key="2">
    <citation type="submission" date="2025-09" db="UniProtKB">
        <authorList>
            <consortium name="Ensembl"/>
        </authorList>
    </citation>
    <scope>IDENTIFICATION</scope>
</reference>
<evidence type="ECO:0000256" key="3">
    <source>
        <dbReference type="ARBA" id="ARBA00022989"/>
    </source>
</evidence>
<keyword evidence="2 6" id="KW-0812">Transmembrane</keyword>
<feature type="region of interest" description="Disordered" evidence="5">
    <location>
        <begin position="507"/>
        <end position="583"/>
    </location>
</feature>
<keyword evidence="4 6" id="KW-0472">Membrane</keyword>
<dbReference type="PANTHER" id="PTHR24064">
    <property type="entry name" value="SOLUTE CARRIER FAMILY 22 MEMBER"/>
    <property type="match status" value="1"/>
</dbReference>
<protein>
    <submittedName>
        <fullName evidence="7">Mucin-5AC-like</fullName>
    </submittedName>
</protein>
<feature type="compositionally biased region" description="Polar residues" evidence="5">
    <location>
        <begin position="375"/>
        <end position="384"/>
    </location>
</feature>
<reference evidence="7" key="1">
    <citation type="submission" date="2025-08" db="UniProtKB">
        <authorList>
            <consortium name="Ensembl"/>
        </authorList>
    </citation>
    <scope>IDENTIFICATION</scope>
</reference>
<dbReference type="SUPFAM" id="SSF103473">
    <property type="entry name" value="MFS general substrate transporter"/>
    <property type="match status" value="1"/>
</dbReference>
<evidence type="ECO:0000313" key="8">
    <source>
        <dbReference type="Proteomes" id="UP000472262"/>
    </source>
</evidence>
<dbReference type="Ensembl" id="ENSSGRT00000036833.1">
    <property type="protein sequence ID" value="ENSSGRP00000034315.1"/>
    <property type="gene ID" value="ENSSGRG00000019043.1"/>
</dbReference>
<evidence type="ECO:0000313" key="7">
    <source>
        <dbReference type="Ensembl" id="ENSSGRP00000034315.1"/>
    </source>
</evidence>